<gene>
    <name evidence="2" type="ORF">ACFOZ8_22875</name>
</gene>
<protein>
    <submittedName>
        <fullName evidence="2">Acyl carrier protein</fullName>
    </submittedName>
</protein>
<evidence type="ECO:0000259" key="1">
    <source>
        <dbReference type="PROSITE" id="PS50075"/>
    </source>
</evidence>
<dbReference type="InterPro" id="IPR009081">
    <property type="entry name" value="PP-bd_ACP"/>
</dbReference>
<dbReference type="SUPFAM" id="SSF47336">
    <property type="entry name" value="ACP-like"/>
    <property type="match status" value="1"/>
</dbReference>
<evidence type="ECO:0000313" key="2">
    <source>
        <dbReference type="EMBL" id="MFC4102466.1"/>
    </source>
</evidence>
<accession>A0ABV8K8T7</accession>
<comment type="caution">
    <text evidence="2">The sequence shown here is derived from an EMBL/GenBank/DDBJ whole genome shotgun (WGS) entry which is preliminary data.</text>
</comment>
<sequence length="93" mass="10515">MRNPWLDRIRDLILRNEKVRLGRDEIGPDTDLIHDLALDSMAIVHLLADLEEEFGITIEVEEIGLSLLRELRLLEKFVRSKAAASLGEPAGRG</sequence>
<proteinExistence type="predicted"/>
<evidence type="ECO:0000313" key="3">
    <source>
        <dbReference type="Proteomes" id="UP001595715"/>
    </source>
</evidence>
<dbReference type="RefSeq" id="WP_377721083.1">
    <property type="nucleotide sequence ID" value="NZ_JBHSAM010000033.1"/>
</dbReference>
<name>A0ABV8K8T7_9BACL</name>
<dbReference type="Gene3D" id="1.10.1200.10">
    <property type="entry name" value="ACP-like"/>
    <property type="match status" value="1"/>
</dbReference>
<organism evidence="2 3">
    <name type="scientific">Paenibacillus xanthanilyticus</name>
    <dbReference type="NCBI Taxonomy" id="1783531"/>
    <lineage>
        <taxon>Bacteria</taxon>
        <taxon>Bacillati</taxon>
        <taxon>Bacillota</taxon>
        <taxon>Bacilli</taxon>
        <taxon>Bacillales</taxon>
        <taxon>Paenibacillaceae</taxon>
        <taxon>Paenibacillus</taxon>
    </lineage>
</organism>
<dbReference type="Proteomes" id="UP001595715">
    <property type="component" value="Unassembled WGS sequence"/>
</dbReference>
<dbReference type="Pfam" id="PF00550">
    <property type="entry name" value="PP-binding"/>
    <property type="match status" value="1"/>
</dbReference>
<feature type="domain" description="Carrier" evidence="1">
    <location>
        <begin position="3"/>
        <end position="82"/>
    </location>
</feature>
<dbReference type="InterPro" id="IPR036736">
    <property type="entry name" value="ACP-like_sf"/>
</dbReference>
<reference evidence="3" key="1">
    <citation type="journal article" date="2019" name="Int. J. Syst. Evol. Microbiol.">
        <title>The Global Catalogue of Microorganisms (GCM) 10K type strain sequencing project: providing services to taxonomists for standard genome sequencing and annotation.</title>
        <authorList>
            <consortium name="The Broad Institute Genomics Platform"/>
            <consortium name="The Broad Institute Genome Sequencing Center for Infectious Disease"/>
            <person name="Wu L."/>
            <person name="Ma J."/>
        </authorList>
    </citation>
    <scope>NUCLEOTIDE SEQUENCE [LARGE SCALE GENOMIC DNA]</scope>
    <source>
        <strain evidence="3">IBRC-M 10987</strain>
    </source>
</reference>
<keyword evidence="3" id="KW-1185">Reference proteome</keyword>
<dbReference type="PROSITE" id="PS50075">
    <property type="entry name" value="CARRIER"/>
    <property type="match status" value="1"/>
</dbReference>
<dbReference type="EMBL" id="JBHSAM010000033">
    <property type="protein sequence ID" value="MFC4102466.1"/>
    <property type="molecule type" value="Genomic_DNA"/>
</dbReference>